<dbReference type="AlphaFoldDB" id="A0A7J6X8R2"/>
<organism evidence="6 7">
    <name type="scientific">Thalictrum thalictroides</name>
    <name type="common">Rue-anemone</name>
    <name type="synonym">Anemone thalictroides</name>
    <dbReference type="NCBI Taxonomy" id="46969"/>
    <lineage>
        <taxon>Eukaryota</taxon>
        <taxon>Viridiplantae</taxon>
        <taxon>Streptophyta</taxon>
        <taxon>Embryophyta</taxon>
        <taxon>Tracheophyta</taxon>
        <taxon>Spermatophyta</taxon>
        <taxon>Magnoliopsida</taxon>
        <taxon>Ranunculales</taxon>
        <taxon>Ranunculaceae</taxon>
        <taxon>Thalictroideae</taxon>
        <taxon>Thalictrum</taxon>
    </lineage>
</organism>
<feature type="compositionally biased region" description="Basic and acidic residues" evidence="4">
    <location>
        <begin position="24"/>
        <end position="37"/>
    </location>
</feature>
<dbReference type="InterPro" id="IPR009072">
    <property type="entry name" value="Histone-fold"/>
</dbReference>
<protein>
    <submittedName>
        <fullName evidence="6">Nuclear transcription factor y subunit b-6</fullName>
    </submittedName>
</protein>
<dbReference type="EMBL" id="JABWDY010003173">
    <property type="protein sequence ID" value="KAF5206114.1"/>
    <property type="molecule type" value="Genomic_DNA"/>
</dbReference>
<proteinExistence type="inferred from homology"/>
<feature type="region of interest" description="Disordered" evidence="4">
    <location>
        <begin position="1"/>
        <end position="37"/>
    </location>
</feature>
<dbReference type="PANTHER" id="PTHR11064">
    <property type="entry name" value="CCAAT-BINDING TRANSCRIPTION FACTOR-RELATED"/>
    <property type="match status" value="1"/>
</dbReference>
<evidence type="ECO:0000256" key="4">
    <source>
        <dbReference type="SAM" id="MobiDB-lite"/>
    </source>
</evidence>
<dbReference type="GO" id="GO:0046982">
    <property type="term" value="F:protein heterodimerization activity"/>
    <property type="evidence" value="ECO:0007669"/>
    <property type="project" value="InterPro"/>
</dbReference>
<dbReference type="InterPro" id="IPR003958">
    <property type="entry name" value="CBFA_NFYB_domain"/>
</dbReference>
<dbReference type="OrthoDB" id="386949at2759"/>
<dbReference type="GO" id="GO:0016602">
    <property type="term" value="C:CCAAT-binding factor complex"/>
    <property type="evidence" value="ECO:0007669"/>
    <property type="project" value="InterPro"/>
</dbReference>
<sequence>MEGKGTPGYKKPHKASSGTSDNNNSDRETVLAERTMRERDPDIYMPIANIIRIMRKILPVHAKISDEAKETMQESVTEYISIVTTEANERCQREQRKTVTADDLLWAMTKLGFDEYVGPLGLYLHRYRQSEAGIFADTRGNQFVGEGMNPTAFAHPTYVPAAFHMPNPQQNQSQYCAVPMTAYILNGSMVNPTQLAMTTQHPMTKTDVTNIDPYQFMKRGD</sequence>
<dbReference type="PANTHER" id="PTHR11064:SF115">
    <property type="entry name" value="NUCLEAR TRANSCRIPTION FACTOR Y SUBUNIT B-9"/>
    <property type="match status" value="1"/>
</dbReference>
<keyword evidence="7" id="KW-1185">Reference proteome</keyword>
<dbReference type="SUPFAM" id="SSF47113">
    <property type="entry name" value="Histone-fold"/>
    <property type="match status" value="1"/>
</dbReference>
<keyword evidence="3" id="KW-0804">Transcription</keyword>
<keyword evidence="2" id="KW-0805">Transcription regulation</keyword>
<dbReference type="CDD" id="cd22907">
    <property type="entry name" value="HFD_NFYB"/>
    <property type="match status" value="1"/>
</dbReference>
<feature type="domain" description="Transcription factor CBF/NF-Y/archaeal histone" evidence="5">
    <location>
        <begin position="44"/>
        <end position="108"/>
    </location>
</feature>
<gene>
    <name evidence="6" type="ORF">FRX31_004299</name>
</gene>
<dbReference type="Proteomes" id="UP000554482">
    <property type="component" value="Unassembled WGS sequence"/>
</dbReference>
<accession>A0A7J6X8R2</accession>
<dbReference type="Pfam" id="PF00808">
    <property type="entry name" value="CBFD_NFYB_HMF"/>
    <property type="match status" value="1"/>
</dbReference>
<comment type="similarity">
    <text evidence="1">Belongs to the NFYB/HAP3 subunit family.</text>
</comment>
<dbReference type="Gene3D" id="1.10.20.10">
    <property type="entry name" value="Histone, subunit A"/>
    <property type="match status" value="1"/>
</dbReference>
<comment type="caution">
    <text evidence="6">The sequence shown here is derived from an EMBL/GenBank/DDBJ whole genome shotgun (WGS) entry which is preliminary data.</text>
</comment>
<name>A0A7J6X8R2_THATH</name>
<dbReference type="InterPro" id="IPR027113">
    <property type="entry name" value="Transc_fact_NFYB/HAP3"/>
</dbReference>
<dbReference type="GO" id="GO:0001228">
    <property type="term" value="F:DNA-binding transcription activator activity, RNA polymerase II-specific"/>
    <property type="evidence" value="ECO:0007669"/>
    <property type="project" value="InterPro"/>
</dbReference>
<reference evidence="6 7" key="1">
    <citation type="submission" date="2020-06" db="EMBL/GenBank/DDBJ databases">
        <title>Transcriptomic and genomic resources for Thalictrum thalictroides and T. hernandezii: Facilitating candidate gene discovery in an emerging model plant lineage.</title>
        <authorList>
            <person name="Arias T."/>
            <person name="Riano-Pachon D.M."/>
            <person name="Di Stilio V.S."/>
        </authorList>
    </citation>
    <scope>NUCLEOTIDE SEQUENCE [LARGE SCALE GENOMIC DNA]</scope>
    <source>
        <strain evidence="7">cv. WT478/WT964</strain>
        <tissue evidence="6">Leaves</tissue>
    </source>
</reference>
<evidence type="ECO:0000256" key="2">
    <source>
        <dbReference type="ARBA" id="ARBA00023015"/>
    </source>
</evidence>
<evidence type="ECO:0000313" key="7">
    <source>
        <dbReference type="Proteomes" id="UP000554482"/>
    </source>
</evidence>
<evidence type="ECO:0000313" key="6">
    <source>
        <dbReference type="EMBL" id="KAF5206114.1"/>
    </source>
</evidence>
<evidence type="ECO:0000256" key="3">
    <source>
        <dbReference type="ARBA" id="ARBA00023163"/>
    </source>
</evidence>
<evidence type="ECO:0000256" key="1">
    <source>
        <dbReference type="ARBA" id="ARBA00009053"/>
    </source>
</evidence>
<dbReference type="PRINTS" id="PR00615">
    <property type="entry name" value="CCAATSUBUNTA"/>
</dbReference>
<dbReference type="GO" id="GO:0000978">
    <property type="term" value="F:RNA polymerase II cis-regulatory region sequence-specific DNA binding"/>
    <property type="evidence" value="ECO:0007669"/>
    <property type="project" value="TreeGrafter"/>
</dbReference>
<evidence type="ECO:0000259" key="5">
    <source>
        <dbReference type="Pfam" id="PF00808"/>
    </source>
</evidence>